<dbReference type="GO" id="GO:0016989">
    <property type="term" value="F:sigma factor antagonist activity"/>
    <property type="evidence" value="ECO:0007669"/>
    <property type="project" value="InterPro"/>
</dbReference>
<dbReference type="RefSeq" id="WP_145770909.1">
    <property type="nucleotide sequence ID" value="NZ_LR778301.1"/>
</dbReference>
<name>A0A6S6XYC9_9PROT</name>
<dbReference type="OrthoDB" id="8561243at2"/>
<dbReference type="CDD" id="cd16328">
    <property type="entry name" value="RseA_N"/>
    <property type="match status" value="1"/>
</dbReference>
<dbReference type="SUPFAM" id="SSF89069">
    <property type="entry name" value="N-terminal, cytoplasmic domain of anti-sigmaE factor RseA"/>
    <property type="match status" value="1"/>
</dbReference>
<dbReference type="Gene3D" id="1.10.10.880">
    <property type="entry name" value="Anti sigma-E protein RseA, N-terminal domain"/>
    <property type="match status" value="1"/>
</dbReference>
<accession>A0A6S6XYC9</accession>
<dbReference type="PANTHER" id="PTHR38104:SF1">
    <property type="entry name" value="ANTI-SIGMA-E FACTOR RSEA"/>
    <property type="match status" value="1"/>
</dbReference>
<proteinExistence type="predicted"/>
<dbReference type="InterPro" id="IPR005572">
    <property type="entry name" value="Anti-sigma_E_RseA_N"/>
</dbReference>
<evidence type="ECO:0000313" key="2">
    <source>
        <dbReference type="EMBL" id="CAB1369367.1"/>
    </source>
</evidence>
<dbReference type="PANTHER" id="PTHR38104">
    <property type="match status" value="1"/>
</dbReference>
<feature type="domain" description="Anti sigma-E protein RseA N-terminal" evidence="1">
    <location>
        <begin position="4"/>
        <end position="78"/>
    </location>
</feature>
<reference evidence="2 3" key="1">
    <citation type="submission" date="2020-03" db="EMBL/GenBank/DDBJ databases">
        <authorList>
            <consortium name="Genoscope - CEA"/>
            <person name="William W."/>
        </authorList>
    </citation>
    <scope>NUCLEOTIDE SEQUENCE [LARGE SCALE GENOMIC DNA]</scope>
    <source>
        <strain evidence="3">DSM 16959</strain>
    </source>
</reference>
<dbReference type="Proteomes" id="UP000515733">
    <property type="component" value="Chromosome"/>
</dbReference>
<evidence type="ECO:0000259" key="1">
    <source>
        <dbReference type="Pfam" id="PF03872"/>
    </source>
</evidence>
<dbReference type="InterPro" id="IPR036147">
    <property type="entry name" value="Anti-sigma_E_RseA_N_sf"/>
</dbReference>
<dbReference type="KEGG" id="doe:DENOEST_2202"/>
<sequence>METRLSALLDGELDQDESALVLDMLRQPGDAHEAVGIYHLIGDALRGEPRLDADLTASVMTMLAQEPTVLAPRIRRHRLRPAALALAASAAGVAVVAWLALAPQAQTDQLTRPQAMVPVQVASSRGLVTQEASPDMQEYLIAHQLHSSTLGLGSSVREIRPVSFSVAGAGK</sequence>
<gene>
    <name evidence="2" type="ORF">DENOEST_2202</name>
</gene>
<dbReference type="AlphaFoldDB" id="A0A6S6XYC9"/>
<dbReference type="EMBL" id="LR778301">
    <property type="protein sequence ID" value="CAB1369367.1"/>
    <property type="molecule type" value="Genomic_DNA"/>
</dbReference>
<dbReference type="InterPro" id="IPR052383">
    <property type="entry name" value="Anti-sigma-E_RseA-like"/>
</dbReference>
<keyword evidence="3" id="KW-1185">Reference proteome</keyword>
<dbReference type="Pfam" id="PF03872">
    <property type="entry name" value="RseA_N"/>
    <property type="match status" value="1"/>
</dbReference>
<evidence type="ECO:0000313" key="3">
    <source>
        <dbReference type="Proteomes" id="UP000515733"/>
    </source>
</evidence>
<organism evidence="2 3">
    <name type="scientific">Denitratisoma oestradiolicum</name>
    <dbReference type="NCBI Taxonomy" id="311182"/>
    <lineage>
        <taxon>Bacteria</taxon>
        <taxon>Pseudomonadati</taxon>
        <taxon>Pseudomonadota</taxon>
        <taxon>Betaproteobacteria</taxon>
        <taxon>Nitrosomonadales</taxon>
        <taxon>Sterolibacteriaceae</taxon>
        <taxon>Denitratisoma</taxon>
    </lineage>
</organism>
<protein>
    <recommendedName>
        <fullName evidence="1">Anti sigma-E protein RseA N-terminal domain-containing protein</fullName>
    </recommendedName>
</protein>